<evidence type="ECO:0000313" key="17">
    <source>
        <dbReference type="Proteomes" id="UP001226160"/>
    </source>
</evidence>
<evidence type="ECO:0000256" key="11">
    <source>
        <dbReference type="ARBA" id="ARBA00023146"/>
    </source>
</evidence>
<proteinExistence type="inferred from homology"/>
<comment type="subcellular location">
    <subcellularLocation>
        <location evidence="1 13">Cytoplasm</location>
    </subcellularLocation>
</comment>
<keyword evidence="9 13" id="KW-0067">ATP-binding</keyword>
<dbReference type="InterPro" id="IPR009080">
    <property type="entry name" value="tRNAsynth_Ia_anticodon-bd"/>
</dbReference>
<reference evidence="16" key="1">
    <citation type="submission" date="2023-05" db="EMBL/GenBank/DDBJ databases">
        <title>Metabolic capabilities are highly conserved among human nasal-associated Corynebacterium species in pangenomic analyses.</title>
        <authorList>
            <person name="Tran T.H."/>
            <person name="Roberts A.Q."/>
            <person name="Escapa I.F."/>
            <person name="Gao W."/>
            <person name="Conlan S."/>
            <person name="Kong H."/>
            <person name="Segre J.A."/>
            <person name="Kelly M.S."/>
            <person name="Lemon K.P."/>
        </authorList>
    </citation>
    <scope>NUCLEOTIDE SEQUENCE</scope>
    <source>
        <strain evidence="16">KPL2654</strain>
    </source>
</reference>
<feature type="binding site" evidence="13">
    <location>
        <position position="212"/>
    </location>
    <ligand>
        <name>Zn(2+)</name>
        <dbReference type="ChEBI" id="CHEBI:29105"/>
    </ligand>
</feature>
<dbReference type="SUPFAM" id="SSF52374">
    <property type="entry name" value="Nucleotidylyl transferase"/>
    <property type="match status" value="1"/>
</dbReference>
<keyword evidence="8 13" id="KW-0862">Zinc</keyword>
<protein>
    <recommendedName>
        <fullName evidence="13">Cysteine--tRNA ligase</fullName>
        <ecNumber evidence="13">6.1.1.16</ecNumber>
    </recommendedName>
    <alternativeName>
        <fullName evidence="13">Cysteinyl-tRNA synthetase</fullName>
        <shortName evidence="13">CysRS</shortName>
    </alternativeName>
</protein>
<feature type="short sequence motif" description="'KMSKS' region" evidence="13">
    <location>
        <begin position="268"/>
        <end position="272"/>
    </location>
</feature>
<gene>
    <name evidence="13 16" type="primary">cysS</name>
    <name evidence="16" type="ORF">QPX54_01450</name>
</gene>
<dbReference type="EMBL" id="JASNVP010000001">
    <property type="protein sequence ID" value="MDK4325185.1"/>
    <property type="molecule type" value="Genomic_DNA"/>
</dbReference>
<evidence type="ECO:0000259" key="15">
    <source>
        <dbReference type="SMART" id="SM00840"/>
    </source>
</evidence>
<dbReference type="PANTHER" id="PTHR10890:SF30">
    <property type="entry name" value="CYSTEINE--TRNA LIGASE"/>
    <property type="match status" value="1"/>
</dbReference>
<feature type="domain" description="Cysteinyl-tRNA synthetase class Ia DALR" evidence="15">
    <location>
        <begin position="378"/>
        <end position="450"/>
    </location>
</feature>
<feature type="binding site" evidence="13">
    <location>
        <position position="237"/>
    </location>
    <ligand>
        <name>Zn(2+)</name>
        <dbReference type="ChEBI" id="CHEBI:29105"/>
    </ligand>
</feature>
<dbReference type="InterPro" id="IPR015803">
    <property type="entry name" value="Cys-tRNA-ligase"/>
</dbReference>
<dbReference type="InterPro" id="IPR032678">
    <property type="entry name" value="tRNA-synt_1_cat_dom"/>
</dbReference>
<dbReference type="Gene3D" id="1.20.120.1910">
    <property type="entry name" value="Cysteine-tRNA ligase, C-terminal anti-codon recognition domain"/>
    <property type="match status" value="1"/>
</dbReference>
<dbReference type="NCBIfam" id="TIGR00435">
    <property type="entry name" value="cysS"/>
    <property type="match status" value="1"/>
</dbReference>
<dbReference type="CDD" id="cd00672">
    <property type="entry name" value="CysRS_core"/>
    <property type="match status" value="1"/>
</dbReference>
<evidence type="ECO:0000256" key="7">
    <source>
        <dbReference type="ARBA" id="ARBA00022741"/>
    </source>
</evidence>
<dbReference type="HAMAP" id="MF_00041">
    <property type="entry name" value="Cys_tRNA_synth"/>
    <property type="match status" value="1"/>
</dbReference>
<dbReference type="InterPro" id="IPR014729">
    <property type="entry name" value="Rossmann-like_a/b/a_fold"/>
</dbReference>
<evidence type="ECO:0000256" key="12">
    <source>
        <dbReference type="ARBA" id="ARBA00047398"/>
    </source>
</evidence>
<keyword evidence="4 13" id="KW-0963">Cytoplasm</keyword>
<evidence type="ECO:0000256" key="4">
    <source>
        <dbReference type="ARBA" id="ARBA00022490"/>
    </source>
</evidence>
<evidence type="ECO:0000256" key="2">
    <source>
        <dbReference type="ARBA" id="ARBA00005594"/>
    </source>
</evidence>
<dbReference type="PANTHER" id="PTHR10890">
    <property type="entry name" value="CYSTEINYL-TRNA SYNTHETASE"/>
    <property type="match status" value="1"/>
</dbReference>
<comment type="cofactor">
    <cofactor evidence="13">
        <name>Zn(2+)</name>
        <dbReference type="ChEBI" id="CHEBI:29105"/>
    </cofactor>
    <text evidence="13">Binds 1 zinc ion per subunit.</text>
</comment>
<evidence type="ECO:0000256" key="1">
    <source>
        <dbReference type="ARBA" id="ARBA00004496"/>
    </source>
</evidence>
<dbReference type="EC" id="6.1.1.16" evidence="13"/>
<evidence type="ECO:0000256" key="5">
    <source>
        <dbReference type="ARBA" id="ARBA00022598"/>
    </source>
</evidence>
<evidence type="ECO:0000256" key="6">
    <source>
        <dbReference type="ARBA" id="ARBA00022723"/>
    </source>
</evidence>
<dbReference type="InterPro" id="IPR024909">
    <property type="entry name" value="Cys-tRNA/MSH_ligase"/>
</dbReference>
<dbReference type="GO" id="GO:0006423">
    <property type="term" value="P:cysteinyl-tRNA aminoacylation"/>
    <property type="evidence" value="ECO:0007669"/>
    <property type="project" value="UniProtKB-UniRule"/>
</dbReference>
<feature type="region of interest" description="Disordered" evidence="14">
    <location>
        <begin position="156"/>
        <end position="177"/>
    </location>
</feature>
<dbReference type="GO" id="GO:0004817">
    <property type="term" value="F:cysteine-tRNA ligase activity"/>
    <property type="evidence" value="ECO:0007669"/>
    <property type="project" value="UniProtKB-UniRule"/>
</dbReference>
<dbReference type="GO" id="GO:0005524">
    <property type="term" value="F:ATP binding"/>
    <property type="evidence" value="ECO:0007669"/>
    <property type="project" value="UniProtKB-UniRule"/>
</dbReference>
<keyword evidence="5 13" id="KW-0436">Ligase</keyword>
<dbReference type="PRINTS" id="PR00983">
    <property type="entry name" value="TRNASYNTHCYS"/>
</dbReference>
<dbReference type="GO" id="GO:0005829">
    <property type="term" value="C:cytosol"/>
    <property type="evidence" value="ECO:0007669"/>
    <property type="project" value="TreeGrafter"/>
</dbReference>
<dbReference type="InterPro" id="IPR015273">
    <property type="entry name" value="Cys-tRNA-synt_Ia_DALR"/>
</dbReference>
<feature type="short sequence motif" description="'HIGH' region" evidence="13">
    <location>
        <begin position="31"/>
        <end position="41"/>
    </location>
</feature>
<evidence type="ECO:0000256" key="14">
    <source>
        <dbReference type="SAM" id="MobiDB-lite"/>
    </source>
</evidence>
<dbReference type="SUPFAM" id="SSF47323">
    <property type="entry name" value="Anticodon-binding domain of a subclass of class I aminoacyl-tRNA synthetases"/>
    <property type="match status" value="1"/>
</dbReference>
<evidence type="ECO:0000256" key="3">
    <source>
        <dbReference type="ARBA" id="ARBA00011245"/>
    </source>
</evidence>
<dbReference type="Pfam" id="PF01406">
    <property type="entry name" value="tRNA-synt_1e"/>
    <property type="match status" value="1"/>
</dbReference>
<keyword evidence="11 13" id="KW-0030">Aminoacyl-tRNA synthetase</keyword>
<feature type="binding site" evidence="13">
    <location>
        <position position="271"/>
    </location>
    <ligand>
        <name>ATP</name>
        <dbReference type="ChEBI" id="CHEBI:30616"/>
    </ligand>
</feature>
<dbReference type="Pfam" id="PF09190">
    <property type="entry name" value="DALR_2"/>
    <property type="match status" value="1"/>
</dbReference>
<keyword evidence="10 13" id="KW-0648">Protein biosynthesis</keyword>
<dbReference type="FunFam" id="3.40.50.620:FF:000068">
    <property type="entry name" value="Cysteine--tRNA ligase"/>
    <property type="match status" value="1"/>
</dbReference>
<accession>A0AAP4BRR5</accession>
<evidence type="ECO:0000256" key="13">
    <source>
        <dbReference type="HAMAP-Rule" id="MF_00041"/>
    </source>
</evidence>
<feature type="binding site" evidence="13">
    <location>
        <position position="241"/>
    </location>
    <ligand>
        <name>Zn(2+)</name>
        <dbReference type="ChEBI" id="CHEBI:29105"/>
    </ligand>
</feature>
<comment type="similarity">
    <text evidence="2 13">Belongs to the class-I aminoacyl-tRNA synthetase family.</text>
</comment>
<evidence type="ECO:0000256" key="10">
    <source>
        <dbReference type="ARBA" id="ARBA00022917"/>
    </source>
</evidence>
<name>A0AAP4BRR5_9CORY</name>
<dbReference type="AlphaFoldDB" id="A0AAP4BRR5"/>
<comment type="subunit">
    <text evidence="3 13">Monomer.</text>
</comment>
<keyword evidence="7 13" id="KW-0547">Nucleotide-binding</keyword>
<evidence type="ECO:0000256" key="9">
    <source>
        <dbReference type="ARBA" id="ARBA00022840"/>
    </source>
</evidence>
<dbReference type="RefSeq" id="WP_239211183.1">
    <property type="nucleotide sequence ID" value="NZ_CP091865.1"/>
</dbReference>
<dbReference type="GO" id="GO:0008270">
    <property type="term" value="F:zinc ion binding"/>
    <property type="evidence" value="ECO:0007669"/>
    <property type="project" value="UniProtKB-UniRule"/>
</dbReference>
<dbReference type="Gene3D" id="3.40.50.620">
    <property type="entry name" value="HUPs"/>
    <property type="match status" value="1"/>
</dbReference>
<feature type="binding site" evidence="13">
    <location>
        <position position="29"/>
    </location>
    <ligand>
        <name>Zn(2+)</name>
        <dbReference type="ChEBI" id="CHEBI:29105"/>
    </ligand>
</feature>
<evidence type="ECO:0000313" key="16">
    <source>
        <dbReference type="EMBL" id="MDK4325185.1"/>
    </source>
</evidence>
<keyword evidence="6 13" id="KW-0479">Metal-binding</keyword>
<dbReference type="Proteomes" id="UP001226160">
    <property type="component" value="Unassembled WGS sequence"/>
</dbReference>
<sequence length="513" mass="56183">MSLRIFDTATRQTHEFQPLREGEVSIYLCGATPQAKPHIGHLRSGVAFDIVRRWFLAKGYDVAFVRNVTDIDDKILTKADAHSRPWWEWVSTHEREFTRAYHVLGVLPPSVEPRATGHVTQMVEYMQRLMDRGFAYDVDGSVYFDVMAWQQAEGSDYGHLSGNRPDEMEQGETDNAGKKNPLDFALWKAAKPGEPSWPTPWGHGRPGWHLECSAMATYYLGAEFDVHCGGLDLQFPHHENEIAQSHAAGDGFAQYWMHNHWVTMAGEKMSKSLGNVLDIDALLEKVRPVELRYYLGSAHYRSVLEYSEAAVHEAAAGFRRIEDFVSRASKLAGAPVDKYVVEQGRLADAGAAALGDGVASDDVANDDVAKEVSAYWEKFAAALDDDFAVPRALAVIHTTVKAGNNALAGKDAGENSGKDAGKAKAVALASLVRAMAAIVGIDPLDPQWAGSVQGTGDSDVQQALASLVEHELELRAAARKEKDFATADGVRDRLAAAGIEVIDTPDGAEWKLR</sequence>
<comment type="catalytic activity">
    <reaction evidence="12 13">
        <text>tRNA(Cys) + L-cysteine + ATP = L-cysteinyl-tRNA(Cys) + AMP + diphosphate</text>
        <dbReference type="Rhea" id="RHEA:17773"/>
        <dbReference type="Rhea" id="RHEA-COMP:9661"/>
        <dbReference type="Rhea" id="RHEA-COMP:9679"/>
        <dbReference type="ChEBI" id="CHEBI:30616"/>
        <dbReference type="ChEBI" id="CHEBI:33019"/>
        <dbReference type="ChEBI" id="CHEBI:35235"/>
        <dbReference type="ChEBI" id="CHEBI:78442"/>
        <dbReference type="ChEBI" id="CHEBI:78517"/>
        <dbReference type="ChEBI" id="CHEBI:456215"/>
        <dbReference type="EC" id="6.1.1.16"/>
    </reaction>
</comment>
<comment type="caution">
    <text evidence="16">The sequence shown here is derived from an EMBL/GenBank/DDBJ whole genome shotgun (WGS) entry which is preliminary data.</text>
</comment>
<organism evidence="16 17">
    <name type="scientific">Corynebacterium propinquum</name>
    <dbReference type="NCBI Taxonomy" id="43769"/>
    <lineage>
        <taxon>Bacteria</taxon>
        <taxon>Bacillati</taxon>
        <taxon>Actinomycetota</taxon>
        <taxon>Actinomycetes</taxon>
        <taxon>Mycobacteriales</taxon>
        <taxon>Corynebacteriaceae</taxon>
        <taxon>Corynebacterium</taxon>
    </lineage>
</organism>
<dbReference type="SMART" id="SM00840">
    <property type="entry name" value="DALR_2"/>
    <property type="match status" value="1"/>
</dbReference>
<evidence type="ECO:0000256" key="8">
    <source>
        <dbReference type="ARBA" id="ARBA00022833"/>
    </source>
</evidence>